<dbReference type="WBParaSite" id="PSAMB.scaffold341size55839.g4861.t1">
    <property type="protein sequence ID" value="PSAMB.scaffold341size55839.g4861.t1"/>
    <property type="gene ID" value="PSAMB.scaffold341size55839.g4861"/>
</dbReference>
<feature type="compositionally biased region" description="Polar residues" evidence="1">
    <location>
        <begin position="33"/>
        <end position="42"/>
    </location>
</feature>
<reference evidence="3" key="1">
    <citation type="submission" date="2022-11" db="UniProtKB">
        <authorList>
            <consortium name="WormBaseParasite"/>
        </authorList>
    </citation>
    <scope>IDENTIFICATION</scope>
</reference>
<keyword evidence="2" id="KW-1185">Reference proteome</keyword>
<dbReference type="Proteomes" id="UP000887566">
    <property type="component" value="Unplaced"/>
</dbReference>
<evidence type="ECO:0000256" key="1">
    <source>
        <dbReference type="SAM" id="MobiDB-lite"/>
    </source>
</evidence>
<proteinExistence type="predicted"/>
<dbReference type="AlphaFoldDB" id="A0A914WAT5"/>
<name>A0A914WAT5_9BILA</name>
<accession>A0A914WAT5</accession>
<feature type="region of interest" description="Disordered" evidence="1">
    <location>
        <begin position="27"/>
        <end position="50"/>
    </location>
</feature>
<evidence type="ECO:0000313" key="2">
    <source>
        <dbReference type="Proteomes" id="UP000887566"/>
    </source>
</evidence>
<protein>
    <submittedName>
        <fullName evidence="3">Uncharacterized protein</fullName>
    </submittedName>
</protein>
<organism evidence="2 3">
    <name type="scientific">Plectus sambesii</name>
    <dbReference type="NCBI Taxonomy" id="2011161"/>
    <lineage>
        <taxon>Eukaryota</taxon>
        <taxon>Metazoa</taxon>
        <taxon>Ecdysozoa</taxon>
        <taxon>Nematoda</taxon>
        <taxon>Chromadorea</taxon>
        <taxon>Plectida</taxon>
        <taxon>Plectina</taxon>
        <taxon>Plectoidea</taxon>
        <taxon>Plectidae</taxon>
        <taxon>Plectus</taxon>
    </lineage>
</organism>
<sequence length="169" mass="18280">MTNQQVTTSPPAANNRRRRVTRGLGEAAARLSTGRNHPNQRNGPIERSMDSTLDIGRCRGAHSRPPSALSTIRLGHAAVSQVRRPFRTASGTVTSGSQVITGASATHPTDYRLAPIGDESTKYVPIGHHSILLRQSLRETRIKKANMTQKIADAAVLQKAKANKDENSV</sequence>
<evidence type="ECO:0000313" key="3">
    <source>
        <dbReference type="WBParaSite" id="PSAMB.scaffold341size55839.g4861.t1"/>
    </source>
</evidence>